<name>A0A813BU81_9DINO</name>
<accession>A0A813BU81</accession>
<evidence type="ECO:0000313" key="1">
    <source>
        <dbReference type="EMBL" id="CAE7925014.1"/>
    </source>
</evidence>
<gene>
    <name evidence="1" type="ORF">SNEC2469_LOCUS32000</name>
</gene>
<keyword evidence="2" id="KW-1185">Reference proteome</keyword>
<protein>
    <submittedName>
        <fullName evidence="1">Uncharacterized protein</fullName>
    </submittedName>
</protein>
<organism evidence="1 2">
    <name type="scientific">Symbiodinium necroappetens</name>
    <dbReference type="NCBI Taxonomy" id="1628268"/>
    <lineage>
        <taxon>Eukaryota</taxon>
        <taxon>Sar</taxon>
        <taxon>Alveolata</taxon>
        <taxon>Dinophyceae</taxon>
        <taxon>Suessiales</taxon>
        <taxon>Symbiodiniaceae</taxon>
        <taxon>Symbiodinium</taxon>
    </lineage>
</organism>
<dbReference type="EMBL" id="CAJNJA010079375">
    <property type="protein sequence ID" value="CAE7925014.1"/>
    <property type="molecule type" value="Genomic_DNA"/>
</dbReference>
<dbReference type="AlphaFoldDB" id="A0A813BU81"/>
<reference evidence="1" key="1">
    <citation type="submission" date="2021-02" db="EMBL/GenBank/DDBJ databases">
        <authorList>
            <person name="Dougan E. K."/>
            <person name="Rhodes N."/>
            <person name="Thang M."/>
            <person name="Chan C."/>
        </authorList>
    </citation>
    <scope>NUCLEOTIDE SEQUENCE</scope>
</reference>
<comment type="caution">
    <text evidence="1">The sequence shown here is derived from an EMBL/GenBank/DDBJ whole genome shotgun (WGS) entry which is preliminary data.</text>
</comment>
<evidence type="ECO:0000313" key="2">
    <source>
        <dbReference type="Proteomes" id="UP000601435"/>
    </source>
</evidence>
<sequence>MCDEVILSVAPTPSVRLCSFLFCLLGPVIRNRSLARYGFDPRHQNFAEQLQLLNFFRHQRQIRIHSCQKQPCLPDNLSKSNSSSQHTRCRPWWYASLSTLSLRPIIACGLGDVVKP</sequence>
<proteinExistence type="predicted"/>
<dbReference type="Proteomes" id="UP000601435">
    <property type="component" value="Unassembled WGS sequence"/>
</dbReference>